<accession>A0A8J2JP37</accession>
<reference evidence="2" key="1">
    <citation type="submission" date="2021-06" db="EMBL/GenBank/DDBJ databases">
        <authorList>
            <person name="Hodson N. C."/>
            <person name="Mongue J. A."/>
            <person name="Jaron S. K."/>
        </authorList>
    </citation>
    <scope>NUCLEOTIDE SEQUENCE</scope>
</reference>
<evidence type="ECO:0000313" key="3">
    <source>
        <dbReference type="Proteomes" id="UP000708208"/>
    </source>
</evidence>
<protein>
    <recommendedName>
        <fullName evidence="1">FBA domain-containing protein</fullName>
    </recommendedName>
</protein>
<feature type="domain" description="FBA" evidence="1">
    <location>
        <begin position="279"/>
        <end position="469"/>
    </location>
</feature>
<evidence type="ECO:0000313" key="2">
    <source>
        <dbReference type="EMBL" id="CAG7724267.1"/>
    </source>
</evidence>
<dbReference type="Proteomes" id="UP000708208">
    <property type="component" value="Unassembled WGS sequence"/>
</dbReference>
<dbReference type="GO" id="GO:0061630">
    <property type="term" value="F:ubiquitin protein ligase activity"/>
    <property type="evidence" value="ECO:0007669"/>
    <property type="project" value="TreeGrafter"/>
</dbReference>
<sequence>MDVNTNLECQFLVKVDGDSLQFNREALNLNNGPVLDNVPVVVLSVVGQPKSRKTSLMNSVLQQFGDSFPVPTNIFPLSGEDDPKYSDLKGQEGILLWTCPELVTRDGTTSACPFFRALQSSPYEPTVPSSATEGAPNSAPCSDEFRKEIAVVIDAARFLTPRCKCVALSLIHSDNPGDSMSSHLENRESFDKILSNCVHSPLEINNEGIHTRDFSYCVGQSIRLILGDVNDTQTMEINVKNITGFECEMIPTTSSRYENITKSTSSLDPRKEKLKDVVLKTATHRLSKKNLIRNHSGEAKFRHWEKLHNGGNGIIIQSPPTGIDPLPANPEYGSGKDSAFVFSYGWGTIMQKINLKEAGLAPEIMKTMIPFQFVCTPMVGIRFDCDAMYCICLCLLDDKGKVMMYNISDGVHSAGENWIQAYCNLNVLQEPKDLKKMRHLAVILSGKDGQFWQGHYGPKFSRISLIAQGLASAEVTTIGMKNHLEMNLKKCRL</sequence>
<gene>
    <name evidence="2" type="ORF">AFUS01_LOCUS13300</name>
</gene>
<dbReference type="PROSITE" id="PS51114">
    <property type="entry name" value="FBA"/>
    <property type="match status" value="1"/>
</dbReference>
<dbReference type="AlphaFoldDB" id="A0A8J2JP37"/>
<organism evidence="2 3">
    <name type="scientific">Allacma fusca</name>
    <dbReference type="NCBI Taxonomy" id="39272"/>
    <lineage>
        <taxon>Eukaryota</taxon>
        <taxon>Metazoa</taxon>
        <taxon>Ecdysozoa</taxon>
        <taxon>Arthropoda</taxon>
        <taxon>Hexapoda</taxon>
        <taxon>Collembola</taxon>
        <taxon>Symphypleona</taxon>
        <taxon>Sminthuridae</taxon>
        <taxon>Allacma</taxon>
    </lineage>
</organism>
<dbReference type="GO" id="GO:0031146">
    <property type="term" value="P:SCF-dependent proteasomal ubiquitin-dependent protein catabolic process"/>
    <property type="evidence" value="ECO:0007669"/>
    <property type="project" value="TreeGrafter"/>
</dbReference>
<dbReference type="PANTHER" id="PTHR12125:SF5">
    <property type="entry name" value="F-BOX DOMAIN-CONTAINING PROTEIN"/>
    <property type="match status" value="1"/>
</dbReference>
<dbReference type="GO" id="GO:0005737">
    <property type="term" value="C:cytoplasm"/>
    <property type="evidence" value="ECO:0007669"/>
    <property type="project" value="TreeGrafter"/>
</dbReference>
<comment type="caution">
    <text evidence="2">The sequence shown here is derived from an EMBL/GenBank/DDBJ whole genome shotgun (WGS) entry which is preliminary data.</text>
</comment>
<dbReference type="GO" id="GO:0019005">
    <property type="term" value="C:SCF ubiquitin ligase complex"/>
    <property type="evidence" value="ECO:0007669"/>
    <property type="project" value="TreeGrafter"/>
</dbReference>
<evidence type="ECO:0000259" key="1">
    <source>
        <dbReference type="PROSITE" id="PS51114"/>
    </source>
</evidence>
<name>A0A8J2JP37_9HEXA</name>
<dbReference type="Pfam" id="PF04300">
    <property type="entry name" value="FBA"/>
    <property type="match status" value="1"/>
</dbReference>
<dbReference type="OrthoDB" id="1107553at2759"/>
<dbReference type="SMART" id="SM01198">
    <property type="entry name" value="FBA"/>
    <property type="match status" value="1"/>
</dbReference>
<proteinExistence type="predicted"/>
<dbReference type="InterPro" id="IPR039752">
    <property type="entry name" value="F-box_only"/>
</dbReference>
<dbReference type="GO" id="GO:0006516">
    <property type="term" value="P:glycoprotein catabolic process"/>
    <property type="evidence" value="ECO:0007669"/>
    <property type="project" value="TreeGrafter"/>
</dbReference>
<dbReference type="PANTHER" id="PTHR12125">
    <property type="entry name" value="F-BOX ONLY PROTEIN 6-LIKE PROTEIN"/>
    <property type="match status" value="1"/>
</dbReference>
<dbReference type="InterPro" id="IPR007397">
    <property type="entry name" value="F-box-assoc_dom"/>
</dbReference>
<keyword evidence="3" id="KW-1185">Reference proteome</keyword>
<dbReference type="GO" id="GO:0036503">
    <property type="term" value="P:ERAD pathway"/>
    <property type="evidence" value="ECO:0007669"/>
    <property type="project" value="TreeGrafter"/>
</dbReference>
<dbReference type="EMBL" id="CAJVCH010107794">
    <property type="protein sequence ID" value="CAG7724267.1"/>
    <property type="molecule type" value="Genomic_DNA"/>
</dbReference>